<proteinExistence type="predicted"/>
<evidence type="ECO:0000313" key="3">
    <source>
        <dbReference type="Proteomes" id="UP001202717"/>
    </source>
</evidence>
<accession>A0ABY7S0Z3</accession>
<keyword evidence="3" id="KW-1185">Reference proteome</keyword>
<dbReference type="RefSeq" id="WP_249995679.1">
    <property type="nucleotide sequence ID" value="NZ_CP116221.1"/>
</dbReference>
<keyword evidence="1" id="KW-0472">Membrane</keyword>
<keyword evidence="1" id="KW-1133">Transmembrane helix</keyword>
<dbReference type="EMBL" id="CP116221">
    <property type="protein sequence ID" value="WCO02962.1"/>
    <property type="molecule type" value="Genomic_DNA"/>
</dbReference>
<keyword evidence="1" id="KW-0812">Transmembrane</keyword>
<feature type="transmembrane region" description="Helical" evidence="1">
    <location>
        <begin position="127"/>
        <end position="145"/>
    </location>
</feature>
<feature type="transmembrane region" description="Helical" evidence="1">
    <location>
        <begin position="89"/>
        <end position="107"/>
    </location>
</feature>
<name>A0ABY7S0Z3_9FLAO</name>
<evidence type="ECO:0000256" key="1">
    <source>
        <dbReference type="SAM" id="Phobius"/>
    </source>
</evidence>
<evidence type="ECO:0000313" key="2">
    <source>
        <dbReference type="EMBL" id="WCO02962.1"/>
    </source>
</evidence>
<dbReference type="Proteomes" id="UP001202717">
    <property type="component" value="Chromosome"/>
</dbReference>
<gene>
    <name evidence="2" type="ORF">MUN68_005590</name>
</gene>
<sequence>MEKSSFIECERKGLERLINFRLPHYFYKIGMLIAGLAIVMMFVRAFAMEGDQEVLKEVFKKVLLIGMLFMSIARDKVEDEMVVKLRMQSYTYAFVAGVIYALVMPFVEYGVSNAMKPEGEEFHDIGDFQLLLFILMVQLLCFHTLKRMR</sequence>
<protein>
    <submittedName>
        <fullName evidence="2">Uncharacterized protein</fullName>
    </submittedName>
</protein>
<reference evidence="2 3" key="1">
    <citation type="submission" date="2023-01" db="EMBL/GenBank/DDBJ databases">
        <title>Psychroserpens ponticola sp. nov., isolated from seawater.</title>
        <authorList>
            <person name="Kristyanto S."/>
            <person name="Jung J."/>
            <person name="Kim J.M."/>
            <person name="Jeon C.O."/>
        </authorList>
    </citation>
    <scope>NUCLEOTIDE SEQUENCE [LARGE SCALE GENOMIC DNA]</scope>
    <source>
        <strain evidence="2 3">MSW6</strain>
    </source>
</reference>
<feature type="transmembrane region" description="Helical" evidence="1">
    <location>
        <begin position="25"/>
        <end position="46"/>
    </location>
</feature>
<organism evidence="2 3">
    <name type="scientific">Psychroserpens ponticola</name>
    <dbReference type="NCBI Taxonomy" id="2932268"/>
    <lineage>
        <taxon>Bacteria</taxon>
        <taxon>Pseudomonadati</taxon>
        <taxon>Bacteroidota</taxon>
        <taxon>Flavobacteriia</taxon>
        <taxon>Flavobacteriales</taxon>
        <taxon>Flavobacteriaceae</taxon>
        <taxon>Psychroserpens</taxon>
    </lineage>
</organism>